<keyword evidence="5 9" id="KW-0540">Nuclease</keyword>
<comment type="function">
    <text evidence="9">Digests double-stranded RNA. Involved in the processing of primary rRNA transcript to yield the immediate precursors to the large and small rRNAs (23S and 16S). Processes some mRNAs, and tRNAs when they are encoded in the rRNA operon. Processes pre-crRNA and tracrRNA of type II CRISPR loci if present in the organism.</text>
</comment>
<dbReference type="PANTHER" id="PTHR11207:SF0">
    <property type="entry name" value="RIBONUCLEASE 3"/>
    <property type="match status" value="1"/>
</dbReference>
<comment type="subunit">
    <text evidence="9">Homodimer.</text>
</comment>
<dbReference type="GO" id="GO:0008033">
    <property type="term" value="P:tRNA processing"/>
    <property type="evidence" value="ECO:0007669"/>
    <property type="project" value="UniProtKB-KW"/>
</dbReference>
<dbReference type="SUPFAM" id="SSF54768">
    <property type="entry name" value="dsRNA-binding domain-like"/>
    <property type="match status" value="1"/>
</dbReference>
<evidence type="ECO:0000256" key="9">
    <source>
        <dbReference type="HAMAP-Rule" id="MF_00104"/>
    </source>
</evidence>
<dbReference type="Gene3D" id="3.30.160.20">
    <property type="match status" value="1"/>
</dbReference>
<evidence type="ECO:0000256" key="6">
    <source>
        <dbReference type="ARBA" id="ARBA00022759"/>
    </source>
</evidence>
<dbReference type="GO" id="GO:0010468">
    <property type="term" value="P:regulation of gene expression"/>
    <property type="evidence" value="ECO:0007669"/>
    <property type="project" value="TreeGrafter"/>
</dbReference>
<comment type="caution">
    <text evidence="12">The sequence shown here is derived from an EMBL/GenBank/DDBJ whole genome shotgun (WGS) entry which is preliminary data.</text>
</comment>
<comment type="catalytic activity">
    <reaction evidence="1 9">
        <text>Endonucleolytic cleavage to 5'-phosphomonoester.</text>
        <dbReference type="EC" id="3.1.26.3"/>
    </reaction>
</comment>
<feature type="active site" evidence="9">
    <location>
        <position position="51"/>
    </location>
</feature>
<dbReference type="InterPro" id="IPR014720">
    <property type="entry name" value="dsRBD_dom"/>
</dbReference>
<keyword evidence="9" id="KW-0479">Metal-binding</keyword>
<feature type="domain" description="DRBM" evidence="10">
    <location>
        <begin position="161"/>
        <end position="230"/>
    </location>
</feature>
<dbReference type="GO" id="GO:0019843">
    <property type="term" value="F:rRNA binding"/>
    <property type="evidence" value="ECO:0007669"/>
    <property type="project" value="UniProtKB-KW"/>
</dbReference>
<dbReference type="GO" id="GO:0003725">
    <property type="term" value="F:double-stranded RNA binding"/>
    <property type="evidence" value="ECO:0007669"/>
    <property type="project" value="TreeGrafter"/>
</dbReference>
<evidence type="ECO:0000256" key="7">
    <source>
        <dbReference type="ARBA" id="ARBA00022801"/>
    </source>
</evidence>
<evidence type="ECO:0000259" key="11">
    <source>
        <dbReference type="PROSITE" id="PS50142"/>
    </source>
</evidence>
<protein>
    <recommendedName>
        <fullName evidence="9">Ribonuclease 3</fullName>
        <ecNumber evidence="9">3.1.26.3</ecNumber>
    </recommendedName>
    <alternativeName>
        <fullName evidence="9">Ribonuclease III</fullName>
        <shortName evidence="9">RNase III</shortName>
    </alternativeName>
</protein>
<feature type="domain" description="RNase III" evidence="11">
    <location>
        <begin position="5"/>
        <end position="134"/>
    </location>
</feature>
<keyword evidence="9" id="KW-0963">Cytoplasm</keyword>
<organism evidence="12 13">
    <name type="scientific">Candidatus Harrisonbacteria bacterium CG10_big_fil_rev_8_21_14_0_10_40_38</name>
    <dbReference type="NCBI Taxonomy" id="1974583"/>
    <lineage>
        <taxon>Bacteria</taxon>
        <taxon>Candidatus Harrisoniibacteriota</taxon>
    </lineage>
</organism>
<dbReference type="HAMAP" id="MF_00104">
    <property type="entry name" value="RNase_III"/>
    <property type="match status" value="1"/>
</dbReference>
<keyword evidence="6 9" id="KW-0255">Endonuclease</keyword>
<evidence type="ECO:0000313" key="13">
    <source>
        <dbReference type="Proteomes" id="UP000231157"/>
    </source>
</evidence>
<keyword evidence="3 9" id="KW-0698">rRNA processing</keyword>
<keyword evidence="4 9" id="KW-0507">mRNA processing</keyword>
<dbReference type="NCBIfam" id="TIGR02191">
    <property type="entry name" value="RNaseIII"/>
    <property type="match status" value="1"/>
</dbReference>
<evidence type="ECO:0000256" key="3">
    <source>
        <dbReference type="ARBA" id="ARBA00022552"/>
    </source>
</evidence>
<evidence type="ECO:0000256" key="1">
    <source>
        <dbReference type="ARBA" id="ARBA00000109"/>
    </source>
</evidence>
<dbReference type="SMART" id="SM00535">
    <property type="entry name" value="RIBOc"/>
    <property type="match status" value="1"/>
</dbReference>
<dbReference type="GO" id="GO:0004525">
    <property type="term" value="F:ribonuclease III activity"/>
    <property type="evidence" value="ECO:0007669"/>
    <property type="project" value="UniProtKB-UniRule"/>
</dbReference>
<dbReference type="SMART" id="SM00358">
    <property type="entry name" value="DSRM"/>
    <property type="match status" value="1"/>
</dbReference>
<feature type="binding site" evidence="9">
    <location>
        <position position="123"/>
    </location>
    <ligand>
        <name>Mg(2+)</name>
        <dbReference type="ChEBI" id="CHEBI:18420"/>
    </ligand>
</feature>
<comment type="subcellular location">
    <subcellularLocation>
        <location evidence="9">Cytoplasm</location>
    </subcellularLocation>
</comment>
<keyword evidence="9" id="KW-0699">rRNA-binding</keyword>
<keyword evidence="9" id="KW-0460">Magnesium</keyword>
<dbReference type="PROSITE" id="PS00517">
    <property type="entry name" value="RNASE_3_1"/>
    <property type="match status" value="1"/>
</dbReference>
<dbReference type="PANTHER" id="PTHR11207">
    <property type="entry name" value="RIBONUCLEASE III"/>
    <property type="match status" value="1"/>
</dbReference>
<dbReference type="GO" id="GO:0046872">
    <property type="term" value="F:metal ion binding"/>
    <property type="evidence" value="ECO:0007669"/>
    <property type="project" value="UniProtKB-KW"/>
</dbReference>
<dbReference type="CDD" id="cd00593">
    <property type="entry name" value="RIBOc"/>
    <property type="match status" value="1"/>
</dbReference>
<evidence type="ECO:0000256" key="5">
    <source>
        <dbReference type="ARBA" id="ARBA00022722"/>
    </source>
</evidence>
<dbReference type="EC" id="3.1.26.3" evidence="9"/>
<dbReference type="GO" id="GO:0006397">
    <property type="term" value="P:mRNA processing"/>
    <property type="evidence" value="ECO:0007669"/>
    <property type="project" value="UniProtKB-UniRule"/>
</dbReference>
<keyword evidence="9" id="KW-0819">tRNA processing</keyword>
<gene>
    <name evidence="9 12" type="primary">rnc</name>
    <name evidence="12" type="ORF">COU07_01435</name>
</gene>
<feature type="binding site" evidence="9">
    <location>
        <position position="47"/>
    </location>
    <ligand>
        <name>Mg(2+)</name>
        <dbReference type="ChEBI" id="CHEBI:18420"/>
    </ligand>
</feature>
<comment type="similarity">
    <text evidence="2">Belongs to the ribonuclease III family.</text>
</comment>
<dbReference type="Pfam" id="PF00035">
    <property type="entry name" value="dsrm"/>
    <property type="match status" value="1"/>
</dbReference>
<dbReference type="CDD" id="cd10845">
    <property type="entry name" value="DSRM_RNAse_III_family"/>
    <property type="match status" value="1"/>
</dbReference>
<evidence type="ECO:0000256" key="2">
    <source>
        <dbReference type="ARBA" id="ARBA00010183"/>
    </source>
</evidence>
<evidence type="ECO:0000313" key="12">
    <source>
        <dbReference type="EMBL" id="PIR89543.1"/>
    </source>
</evidence>
<dbReference type="EMBL" id="PFAZ01000001">
    <property type="protein sequence ID" value="PIR89543.1"/>
    <property type="molecule type" value="Genomic_DNA"/>
</dbReference>
<dbReference type="PROSITE" id="PS50142">
    <property type="entry name" value="RNASE_3_2"/>
    <property type="match status" value="1"/>
</dbReference>
<dbReference type="FunFam" id="1.10.1520.10:FF:000001">
    <property type="entry name" value="Ribonuclease 3"/>
    <property type="match status" value="1"/>
</dbReference>
<proteinExistence type="inferred from homology"/>
<dbReference type="InterPro" id="IPR036389">
    <property type="entry name" value="RNase_III_sf"/>
</dbReference>
<dbReference type="InterPro" id="IPR000999">
    <property type="entry name" value="RNase_III_dom"/>
</dbReference>
<dbReference type="SUPFAM" id="SSF69065">
    <property type="entry name" value="RNase III domain-like"/>
    <property type="match status" value="1"/>
</dbReference>
<dbReference type="Proteomes" id="UP000231157">
    <property type="component" value="Unassembled WGS sequence"/>
</dbReference>
<accession>A0A2H0UT25</accession>
<feature type="binding site" evidence="9">
    <location>
        <position position="120"/>
    </location>
    <ligand>
        <name>Mg(2+)</name>
        <dbReference type="ChEBI" id="CHEBI:18420"/>
    </ligand>
</feature>
<dbReference type="PROSITE" id="PS50137">
    <property type="entry name" value="DS_RBD"/>
    <property type="match status" value="1"/>
</dbReference>
<dbReference type="GO" id="GO:0005737">
    <property type="term" value="C:cytoplasm"/>
    <property type="evidence" value="ECO:0007669"/>
    <property type="project" value="UniProtKB-SubCell"/>
</dbReference>
<sequence length="234" mass="26579">MQKNISELERIISYTFKDPNLIKESLTHRSYLNEDPKWPVSHNERLEFLGDAVVELIVTEELFFRFPDYTEGQLTPIRSALVNYQMMASISREISLEQFLFLSKGESKDIGRAREVILANTLESLIGAIYLDGGYQTAKSFILKFILSKLDEVMKKGLYKDTKSLLQEIVQEKFKLTPTYKVLAESGLDHQKTFTIGVFFGDKLIAEGVGYSKQEAEVEAAKLALDSMQSGNVE</sequence>
<evidence type="ECO:0000256" key="8">
    <source>
        <dbReference type="ARBA" id="ARBA00022884"/>
    </source>
</evidence>
<dbReference type="Gene3D" id="1.10.1520.10">
    <property type="entry name" value="Ribonuclease III domain"/>
    <property type="match status" value="1"/>
</dbReference>
<keyword evidence="8 9" id="KW-0694">RNA-binding</keyword>
<feature type="active site" evidence="9">
    <location>
        <position position="123"/>
    </location>
</feature>
<name>A0A2H0UT25_9BACT</name>
<dbReference type="AlphaFoldDB" id="A0A2H0UT25"/>
<evidence type="ECO:0000256" key="4">
    <source>
        <dbReference type="ARBA" id="ARBA00022664"/>
    </source>
</evidence>
<dbReference type="Pfam" id="PF14622">
    <property type="entry name" value="Ribonucleas_3_3"/>
    <property type="match status" value="1"/>
</dbReference>
<comment type="cofactor">
    <cofactor evidence="9">
        <name>Mg(2+)</name>
        <dbReference type="ChEBI" id="CHEBI:18420"/>
    </cofactor>
</comment>
<dbReference type="GO" id="GO:0006364">
    <property type="term" value="P:rRNA processing"/>
    <property type="evidence" value="ECO:0007669"/>
    <property type="project" value="UniProtKB-UniRule"/>
</dbReference>
<dbReference type="InterPro" id="IPR011907">
    <property type="entry name" value="RNase_III"/>
</dbReference>
<evidence type="ECO:0000259" key="10">
    <source>
        <dbReference type="PROSITE" id="PS50137"/>
    </source>
</evidence>
<reference evidence="13" key="1">
    <citation type="submission" date="2017-09" db="EMBL/GenBank/DDBJ databases">
        <title>Depth-based differentiation of microbial function through sediment-hosted aquifers and enrichment of novel symbionts in the deep terrestrial subsurface.</title>
        <authorList>
            <person name="Probst A.J."/>
            <person name="Ladd B."/>
            <person name="Jarett J.K."/>
            <person name="Geller-Mcgrath D.E."/>
            <person name="Sieber C.M.K."/>
            <person name="Emerson J.B."/>
            <person name="Anantharaman K."/>
            <person name="Thomas B.C."/>
            <person name="Malmstrom R."/>
            <person name="Stieglmeier M."/>
            <person name="Klingl A."/>
            <person name="Woyke T."/>
            <person name="Ryan C.M."/>
            <person name="Banfield J.F."/>
        </authorList>
    </citation>
    <scope>NUCLEOTIDE SEQUENCE [LARGE SCALE GENOMIC DNA]</scope>
</reference>
<keyword evidence="7 9" id="KW-0378">Hydrolase</keyword>